<comment type="caution">
    <text evidence="6">The sequence shown here is derived from an EMBL/GenBank/DDBJ whole genome shotgun (WGS) entry which is preliminary data.</text>
</comment>
<dbReference type="GO" id="GO:0004427">
    <property type="term" value="F:inorganic diphosphate phosphatase activity"/>
    <property type="evidence" value="ECO:0007669"/>
    <property type="project" value="UniProtKB-EC"/>
</dbReference>
<evidence type="ECO:0000313" key="7">
    <source>
        <dbReference type="Proteomes" id="UP000525389"/>
    </source>
</evidence>
<evidence type="ECO:0000256" key="4">
    <source>
        <dbReference type="ARBA" id="ARBA00022801"/>
    </source>
</evidence>
<comment type="cofactor">
    <cofactor evidence="1">
        <name>Mg(2+)</name>
        <dbReference type="ChEBI" id="CHEBI:18420"/>
    </cofactor>
</comment>
<dbReference type="AlphaFoldDB" id="A0A7W8GCL7"/>
<dbReference type="InterPro" id="IPR036649">
    <property type="entry name" value="Pyrophosphatase_sf"/>
</dbReference>
<dbReference type="EC" id="3.6.1.1" evidence="2"/>
<dbReference type="EMBL" id="JACHFN010000001">
    <property type="protein sequence ID" value="MBB5233125.1"/>
    <property type="molecule type" value="Genomic_DNA"/>
</dbReference>
<keyword evidence="3" id="KW-0479">Metal-binding</keyword>
<evidence type="ECO:0000256" key="5">
    <source>
        <dbReference type="ARBA" id="ARBA00022842"/>
    </source>
</evidence>
<accession>A0A7W8GCL7</accession>
<evidence type="ECO:0000256" key="2">
    <source>
        <dbReference type="ARBA" id="ARBA00012146"/>
    </source>
</evidence>
<dbReference type="Pfam" id="PF00719">
    <property type="entry name" value="Pyrophosphatase"/>
    <property type="match status" value="1"/>
</dbReference>
<organism evidence="6 7">
    <name type="scientific">Deinococcus budaensis</name>
    <dbReference type="NCBI Taxonomy" id="1665626"/>
    <lineage>
        <taxon>Bacteria</taxon>
        <taxon>Thermotogati</taxon>
        <taxon>Deinococcota</taxon>
        <taxon>Deinococci</taxon>
        <taxon>Deinococcales</taxon>
        <taxon>Deinococcaceae</taxon>
        <taxon>Deinococcus</taxon>
    </lineage>
</organism>
<gene>
    <name evidence="6" type="ORF">HNQ09_000542</name>
</gene>
<keyword evidence="4 6" id="KW-0378">Hydrolase</keyword>
<evidence type="ECO:0000256" key="3">
    <source>
        <dbReference type="ARBA" id="ARBA00022723"/>
    </source>
</evidence>
<evidence type="ECO:0000313" key="6">
    <source>
        <dbReference type="EMBL" id="MBB5233125.1"/>
    </source>
</evidence>
<evidence type="ECO:0000256" key="1">
    <source>
        <dbReference type="ARBA" id="ARBA00001946"/>
    </source>
</evidence>
<dbReference type="SUPFAM" id="SSF50324">
    <property type="entry name" value="Inorganic pyrophosphatase"/>
    <property type="match status" value="1"/>
</dbReference>
<dbReference type="Gene3D" id="3.90.80.10">
    <property type="entry name" value="Inorganic pyrophosphatase"/>
    <property type="match status" value="1"/>
</dbReference>
<keyword evidence="7" id="KW-1185">Reference proteome</keyword>
<dbReference type="GO" id="GO:0005737">
    <property type="term" value="C:cytoplasm"/>
    <property type="evidence" value="ECO:0007669"/>
    <property type="project" value="InterPro"/>
</dbReference>
<protein>
    <recommendedName>
        <fullName evidence="2">inorganic diphosphatase</fullName>
        <ecNumber evidence="2">3.6.1.1</ecNumber>
    </recommendedName>
</protein>
<proteinExistence type="predicted"/>
<dbReference type="GO" id="GO:0000287">
    <property type="term" value="F:magnesium ion binding"/>
    <property type="evidence" value="ECO:0007669"/>
    <property type="project" value="InterPro"/>
</dbReference>
<sequence>MTGAEMTGVVEWTRGTVERFVWRGSRAEGEVLPYRQEPWAAPVNYGCLPGTRNPADGSEVDAVWLGEALAVGTHVRAVPAGLLRLTDGDHKVIFGDLEEHHGGDLLALLAWFAPERGAELLGPQEAAAWLASLDNTEDRAPDR</sequence>
<dbReference type="GO" id="GO:0006796">
    <property type="term" value="P:phosphate-containing compound metabolic process"/>
    <property type="evidence" value="ECO:0007669"/>
    <property type="project" value="InterPro"/>
</dbReference>
<dbReference type="InterPro" id="IPR008162">
    <property type="entry name" value="Pyrophosphatase"/>
</dbReference>
<reference evidence="6 7" key="1">
    <citation type="submission" date="2020-08" db="EMBL/GenBank/DDBJ databases">
        <title>Genomic Encyclopedia of Type Strains, Phase IV (KMG-IV): sequencing the most valuable type-strain genomes for metagenomic binning, comparative biology and taxonomic classification.</title>
        <authorList>
            <person name="Goeker M."/>
        </authorList>
    </citation>
    <scope>NUCLEOTIDE SEQUENCE [LARGE SCALE GENOMIC DNA]</scope>
    <source>
        <strain evidence="6 7">DSM 101791</strain>
    </source>
</reference>
<keyword evidence="5" id="KW-0460">Magnesium</keyword>
<dbReference type="Proteomes" id="UP000525389">
    <property type="component" value="Unassembled WGS sequence"/>
</dbReference>
<name>A0A7W8GCL7_9DEIO</name>